<feature type="domain" description="C2H2-type" evidence="7">
    <location>
        <begin position="278"/>
        <end position="307"/>
    </location>
</feature>
<accession>A0A1Q3A923</accession>
<name>A0A1Q3A923_ZYGRO</name>
<dbReference type="InterPro" id="IPR031590">
    <property type="entry name" value="PRP9_N"/>
</dbReference>
<evidence type="ECO:0000256" key="2">
    <source>
        <dbReference type="ARBA" id="ARBA00022723"/>
    </source>
</evidence>
<evidence type="ECO:0000256" key="4">
    <source>
        <dbReference type="ARBA" id="ARBA00022833"/>
    </source>
</evidence>
<dbReference type="Proteomes" id="UP000187013">
    <property type="component" value="Unassembled WGS sequence"/>
</dbReference>
<keyword evidence="4" id="KW-0862">Zinc</keyword>
<dbReference type="SUPFAM" id="SSF57667">
    <property type="entry name" value="beta-beta-alpha zinc fingers"/>
    <property type="match status" value="1"/>
</dbReference>
<dbReference type="AlphaFoldDB" id="A0A1Q3A923"/>
<keyword evidence="3 6" id="KW-0863">Zinc-finger</keyword>
<dbReference type="InterPro" id="IPR051421">
    <property type="entry name" value="RNA_Proc_DNA_Dmg_Regulator"/>
</dbReference>
<keyword evidence="5" id="KW-0539">Nucleus</keyword>
<dbReference type="SMART" id="SM00451">
    <property type="entry name" value="ZnF_U1"/>
    <property type="match status" value="1"/>
</dbReference>
<dbReference type="SMART" id="SM00355">
    <property type="entry name" value="ZnF_C2H2"/>
    <property type="match status" value="2"/>
</dbReference>
<proteinExistence type="predicted"/>
<dbReference type="InterPro" id="IPR036236">
    <property type="entry name" value="Znf_C2H2_sf"/>
</dbReference>
<dbReference type="GO" id="GO:0008270">
    <property type="term" value="F:zinc ion binding"/>
    <property type="evidence" value="ECO:0007669"/>
    <property type="project" value="UniProtKB-KW"/>
</dbReference>
<sequence length="506" mass="59078">MTALESRRQLLEGLEIIEDAISQRLGRNPELYYSNITKQVLIDGGIKLPSTTAMAANRIYKSKRPRRSRKQLVTQQHEINSFLSQALDRQKELSDVNGTVNVEEYRDEDVNFDKFRETVDQIHSKYEEQEELTLDINKNIADHGMFSATSSKSTILSESARDLNLNNIFTRDEQYGDLLDLERFHGQWLNVIKRADCSYLQFFDVLQKFLDASEYLLSPPMDRKNERYGQFLIELCQYLEQFFAKVYVLINSTILSQKMVSDFEKYLTVPIYKSNHGFYCVACGKWFKAPTVFQSHLAGKHHRSNRDKRFNRLQAEYKIHRYLTILQRQLERTRDFVESKMAFTTEERMEEMTRLARMYDEPEYAADEKEIEGLEASEDAPSDNKVTSAIDLPLGLDGLPIPLWLYKLQGLDVTYSCEICGNQTYRGRRMFERHFTEPTHLFHLKCLGIETSDAFRSITSIEEAQNLWKRISSTNMTSSRDIEVEDEDGNVMTQQVYDELKKQGLV</sequence>
<dbReference type="PANTHER" id="PTHR12786:SF2">
    <property type="entry name" value="SPLICING FACTOR 3A SUBUNIT 3"/>
    <property type="match status" value="1"/>
</dbReference>
<evidence type="ECO:0000259" key="7">
    <source>
        <dbReference type="PROSITE" id="PS50157"/>
    </source>
</evidence>
<evidence type="ECO:0000313" key="9">
    <source>
        <dbReference type="Proteomes" id="UP000187013"/>
    </source>
</evidence>
<dbReference type="GO" id="GO:0003723">
    <property type="term" value="F:RNA binding"/>
    <property type="evidence" value="ECO:0007669"/>
    <property type="project" value="InterPro"/>
</dbReference>
<evidence type="ECO:0000256" key="1">
    <source>
        <dbReference type="ARBA" id="ARBA00004123"/>
    </source>
</evidence>
<evidence type="ECO:0000313" key="8">
    <source>
        <dbReference type="EMBL" id="GAV52212.1"/>
    </source>
</evidence>
<dbReference type="PANTHER" id="PTHR12786">
    <property type="entry name" value="SPLICING FACTOR SF3A-RELATED"/>
    <property type="match status" value="1"/>
</dbReference>
<comment type="caution">
    <text evidence="8">The sequence shown here is derived from an EMBL/GenBank/DDBJ whole genome shotgun (WGS) entry which is preliminary data.</text>
</comment>
<gene>
    <name evidence="8" type="ORF">ZYGR_0AG02030</name>
</gene>
<dbReference type="InterPro" id="IPR013087">
    <property type="entry name" value="Znf_C2H2_type"/>
</dbReference>
<reference evidence="8 9" key="1">
    <citation type="submission" date="2016-08" db="EMBL/GenBank/DDBJ databases">
        <title>Draft genome sequence of allopolyploid Zygosaccharomyces rouxii.</title>
        <authorList>
            <person name="Watanabe J."/>
            <person name="Uehara K."/>
            <person name="Mogi Y."/>
            <person name="Tsukioka Y."/>
        </authorList>
    </citation>
    <scope>NUCLEOTIDE SEQUENCE [LARGE SCALE GENOMIC DNA]</scope>
    <source>
        <strain evidence="8 9">NBRC 110957</strain>
    </source>
</reference>
<dbReference type="InterPro" id="IPR024598">
    <property type="entry name" value="SF3a60/Prp9_C"/>
</dbReference>
<dbReference type="PROSITE" id="PS50157">
    <property type="entry name" value="ZINC_FINGER_C2H2_2"/>
    <property type="match status" value="1"/>
</dbReference>
<evidence type="ECO:0000256" key="3">
    <source>
        <dbReference type="ARBA" id="ARBA00022771"/>
    </source>
</evidence>
<dbReference type="InterPro" id="IPR031774">
    <property type="entry name" value="SF3A3_dom"/>
</dbReference>
<keyword evidence="2" id="KW-0479">Metal-binding</keyword>
<dbReference type="Pfam" id="PF12171">
    <property type="entry name" value="zf-C2H2_jaz"/>
    <property type="match status" value="1"/>
</dbReference>
<dbReference type="Pfam" id="PF16958">
    <property type="entry name" value="PRP9_N"/>
    <property type="match status" value="1"/>
</dbReference>
<dbReference type="Pfam" id="PF11931">
    <property type="entry name" value="SF3a60_Prp9_C"/>
    <property type="match status" value="1"/>
</dbReference>
<evidence type="ECO:0000256" key="5">
    <source>
        <dbReference type="ARBA" id="ARBA00023242"/>
    </source>
</evidence>
<dbReference type="InterPro" id="IPR022755">
    <property type="entry name" value="Znf_C2H2_jaz"/>
</dbReference>
<dbReference type="EMBL" id="BDGX01000033">
    <property type="protein sequence ID" value="GAV52212.1"/>
    <property type="molecule type" value="Genomic_DNA"/>
</dbReference>
<evidence type="ECO:0000256" key="6">
    <source>
        <dbReference type="PROSITE-ProRule" id="PRU00042"/>
    </source>
</evidence>
<protein>
    <recommendedName>
        <fullName evidence="7">C2H2-type domain-containing protein</fullName>
    </recommendedName>
</protein>
<dbReference type="InterPro" id="IPR003604">
    <property type="entry name" value="Matrin/U1-like-C_Znf_C2H2"/>
</dbReference>
<dbReference type="Pfam" id="PF16837">
    <property type="entry name" value="SF3A3"/>
    <property type="match status" value="1"/>
</dbReference>
<organism evidence="8 9">
    <name type="scientific">Zygosaccharomyces rouxii</name>
    <dbReference type="NCBI Taxonomy" id="4956"/>
    <lineage>
        <taxon>Eukaryota</taxon>
        <taxon>Fungi</taxon>
        <taxon>Dikarya</taxon>
        <taxon>Ascomycota</taxon>
        <taxon>Saccharomycotina</taxon>
        <taxon>Saccharomycetes</taxon>
        <taxon>Saccharomycetales</taxon>
        <taxon>Saccharomycetaceae</taxon>
        <taxon>Zygosaccharomyces</taxon>
    </lineage>
</organism>
<dbReference type="OrthoDB" id="2160351at2759"/>
<dbReference type="GO" id="GO:0000398">
    <property type="term" value="P:mRNA splicing, via spliceosome"/>
    <property type="evidence" value="ECO:0007669"/>
    <property type="project" value="InterPro"/>
</dbReference>
<dbReference type="Gene3D" id="3.30.160.60">
    <property type="entry name" value="Classic Zinc Finger"/>
    <property type="match status" value="1"/>
</dbReference>
<dbReference type="GO" id="GO:0005681">
    <property type="term" value="C:spliceosomal complex"/>
    <property type="evidence" value="ECO:0007669"/>
    <property type="project" value="InterPro"/>
</dbReference>
<dbReference type="PROSITE" id="PS00028">
    <property type="entry name" value="ZINC_FINGER_C2H2_1"/>
    <property type="match status" value="1"/>
</dbReference>
<comment type="subcellular location">
    <subcellularLocation>
        <location evidence="1">Nucleus</location>
    </subcellularLocation>
</comment>